<evidence type="ECO:0000256" key="3">
    <source>
        <dbReference type="SAM" id="MobiDB-lite"/>
    </source>
</evidence>
<dbReference type="AlphaFoldDB" id="A0A0K9NI89"/>
<gene>
    <name evidence="4" type="ORF">ZOSMA_95G00700</name>
</gene>
<dbReference type="GO" id="GO:0003729">
    <property type="term" value="F:mRNA binding"/>
    <property type="evidence" value="ECO:0000318"/>
    <property type="project" value="GO_Central"/>
</dbReference>
<dbReference type="Pfam" id="PF13812">
    <property type="entry name" value="PPR_3"/>
    <property type="match status" value="3"/>
</dbReference>
<name>A0A0K9NI89_ZOSMR</name>
<dbReference type="GO" id="GO:0043022">
    <property type="term" value="F:ribosome binding"/>
    <property type="evidence" value="ECO:0000318"/>
    <property type="project" value="GO_Central"/>
</dbReference>
<dbReference type="Proteomes" id="UP000036987">
    <property type="component" value="Unassembled WGS sequence"/>
</dbReference>
<dbReference type="STRING" id="29655.A0A0K9NI89"/>
<dbReference type="NCBIfam" id="TIGR00756">
    <property type="entry name" value="PPR"/>
    <property type="match status" value="6"/>
</dbReference>
<evidence type="ECO:0000256" key="1">
    <source>
        <dbReference type="ARBA" id="ARBA00022737"/>
    </source>
</evidence>
<feature type="repeat" description="PPR" evidence="2">
    <location>
        <begin position="494"/>
        <end position="528"/>
    </location>
</feature>
<dbReference type="PROSITE" id="PS51375">
    <property type="entry name" value="PPR"/>
    <property type="match status" value="7"/>
</dbReference>
<dbReference type="InterPro" id="IPR002885">
    <property type="entry name" value="PPR_rpt"/>
</dbReference>
<sequence length="608" mass="69377">MRTRRSLVSRRWVGFSSSSSFVFPLEERNKPPQSDYKLSDHDEDKNPTRIDVRRLARSLRECPTAESVGEVFSGFEELPPPQVYSSLIKSLGIDGKLDSCFAIVDWLKANNNNSSSSNNVFVYNSLLGAVKTTREYGQVERVMEEMEEQGIHPNIVTYNTLMSIYMEQDRHHEALDMFDRIEHEGLVASPVTYSTALVAYWKLDDAFGALRFYVDSRPKFSTLKCPNEEVRKLERLIIRICYQLMRKCIVSATMEASVGSIIKLVSELERANVPVGRVEFEKLVWACTQPAHYTIAKEFYQRIRELDDGAISLSVCNHLIWLMGKSKKWWAALEIYEDLLVKGPSPNNLSVELMMSHFNILLSSAGRRGIWRWGLRLIDKMQSKGLKPGTREWNAVLVACSRASQTKMAVQVFKRMIESEQKPTILSYGALLNALEKAELYEDAFSVWHHMSKVGVKPNLHAYTILISIYIGKGDLYKVETILNDMVSEQIKPTVVTYNAIISACGKRKLGRIGYEWFLRMKMNNVTPNEITYQVLIDGLSRDKVDSRRLLVEVFLQGRNLGFSLSAKTYDLALEGCRGMDVDVSVLGCRPDEKKKQYRKNLDSFGSL</sequence>
<dbReference type="PANTHER" id="PTHR47940">
    <property type="entry name" value="OS12G0283900 PROTEIN"/>
    <property type="match status" value="1"/>
</dbReference>
<protein>
    <submittedName>
        <fullName evidence="4">Putative Pentatricopeptide repeat-containing protein</fullName>
    </submittedName>
</protein>
<evidence type="ECO:0000256" key="2">
    <source>
        <dbReference type="PROSITE-ProRule" id="PRU00708"/>
    </source>
</evidence>
<feature type="compositionally biased region" description="Basic and acidic residues" evidence="3">
    <location>
        <begin position="37"/>
        <end position="47"/>
    </location>
</feature>
<dbReference type="PANTHER" id="PTHR47940:SF1">
    <property type="entry name" value="PROTEIN LOW PHOTOSYNTHETIC EFFICIENCY 1, CHLOROPLASTIC"/>
    <property type="match status" value="1"/>
</dbReference>
<feature type="region of interest" description="Disordered" evidence="3">
    <location>
        <begin position="26"/>
        <end position="47"/>
    </location>
</feature>
<feature type="repeat" description="PPR" evidence="2">
    <location>
        <begin position="119"/>
        <end position="153"/>
    </location>
</feature>
<dbReference type="GO" id="GO:0009507">
    <property type="term" value="C:chloroplast"/>
    <property type="evidence" value="ECO:0000318"/>
    <property type="project" value="GO_Central"/>
</dbReference>
<dbReference type="InterPro" id="IPR011990">
    <property type="entry name" value="TPR-like_helical_dom_sf"/>
</dbReference>
<evidence type="ECO:0000313" key="4">
    <source>
        <dbReference type="EMBL" id="KMZ56474.1"/>
    </source>
</evidence>
<keyword evidence="1" id="KW-0677">Repeat</keyword>
<feature type="repeat" description="PPR" evidence="2">
    <location>
        <begin position="459"/>
        <end position="493"/>
    </location>
</feature>
<dbReference type="Gene3D" id="1.25.40.10">
    <property type="entry name" value="Tetratricopeptide repeat domain"/>
    <property type="match status" value="3"/>
</dbReference>
<organism evidence="4 5">
    <name type="scientific">Zostera marina</name>
    <name type="common">Eelgrass</name>
    <dbReference type="NCBI Taxonomy" id="29655"/>
    <lineage>
        <taxon>Eukaryota</taxon>
        <taxon>Viridiplantae</taxon>
        <taxon>Streptophyta</taxon>
        <taxon>Embryophyta</taxon>
        <taxon>Tracheophyta</taxon>
        <taxon>Spermatophyta</taxon>
        <taxon>Magnoliopsida</taxon>
        <taxon>Liliopsida</taxon>
        <taxon>Zosteraceae</taxon>
        <taxon>Zostera</taxon>
    </lineage>
</organism>
<proteinExistence type="predicted"/>
<dbReference type="GO" id="GO:0010207">
    <property type="term" value="P:photosystem II assembly"/>
    <property type="evidence" value="ECO:0000318"/>
    <property type="project" value="GO_Central"/>
</dbReference>
<dbReference type="OMA" id="LQVWKHM"/>
<accession>A0A0K9NI89</accession>
<dbReference type="EMBL" id="LFYR01002184">
    <property type="protein sequence ID" value="KMZ56474.1"/>
    <property type="molecule type" value="Genomic_DNA"/>
</dbReference>
<comment type="caution">
    <text evidence="4">The sequence shown here is derived from an EMBL/GenBank/DDBJ whole genome shotgun (WGS) entry which is preliminary data.</text>
</comment>
<feature type="repeat" description="PPR" evidence="2">
    <location>
        <begin position="389"/>
        <end position="423"/>
    </location>
</feature>
<keyword evidence="5" id="KW-1185">Reference proteome</keyword>
<dbReference type="OrthoDB" id="185373at2759"/>
<dbReference type="GO" id="GO:0008494">
    <property type="term" value="F:translation activator activity"/>
    <property type="evidence" value="ECO:0000318"/>
    <property type="project" value="GO_Central"/>
</dbReference>
<dbReference type="InterPro" id="IPR053343">
    <property type="entry name" value="PSII_mRNA-binding_protein"/>
</dbReference>
<feature type="repeat" description="PPR" evidence="2">
    <location>
        <begin position="354"/>
        <end position="388"/>
    </location>
</feature>
<evidence type="ECO:0000313" key="5">
    <source>
        <dbReference type="Proteomes" id="UP000036987"/>
    </source>
</evidence>
<feature type="repeat" description="PPR" evidence="2">
    <location>
        <begin position="154"/>
        <end position="188"/>
    </location>
</feature>
<feature type="repeat" description="PPR" evidence="2">
    <location>
        <begin position="424"/>
        <end position="458"/>
    </location>
</feature>
<dbReference type="GO" id="GO:0006413">
    <property type="term" value="P:translational initiation"/>
    <property type="evidence" value="ECO:0000318"/>
    <property type="project" value="GO_Central"/>
</dbReference>
<reference evidence="5" key="1">
    <citation type="journal article" date="2016" name="Nature">
        <title>The genome of the seagrass Zostera marina reveals angiosperm adaptation to the sea.</title>
        <authorList>
            <person name="Olsen J.L."/>
            <person name="Rouze P."/>
            <person name="Verhelst B."/>
            <person name="Lin Y.-C."/>
            <person name="Bayer T."/>
            <person name="Collen J."/>
            <person name="Dattolo E."/>
            <person name="De Paoli E."/>
            <person name="Dittami S."/>
            <person name="Maumus F."/>
            <person name="Michel G."/>
            <person name="Kersting A."/>
            <person name="Lauritano C."/>
            <person name="Lohaus R."/>
            <person name="Toepel M."/>
            <person name="Tonon T."/>
            <person name="Vanneste K."/>
            <person name="Amirebrahimi M."/>
            <person name="Brakel J."/>
            <person name="Bostroem C."/>
            <person name="Chovatia M."/>
            <person name="Grimwood J."/>
            <person name="Jenkins J.W."/>
            <person name="Jueterbock A."/>
            <person name="Mraz A."/>
            <person name="Stam W.T."/>
            <person name="Tice H."/>
            <person name="Bornberg-Bauer E."/>
            <person name="Green P.J."/>
            <person name="Pearson G.A."/>
            <person name="Procaccini G."/>
            <person name="Duarte C.M."/>
            <person name="Schmutz J."/>
            <person name="Reusch T.B.H."/>
            <person name="Van de Peer Y."/>
        </authorList>
    </citation>
    <scope>NUCLEOTIDE SEQUENCE [LARGE SCALE GENOMIC DNA]</scope>
    <source>
        <strain evidence="5">cv. Finnish</strain>
    </source>
</reference>